<dbReference type="Gene3D" id="3.40.50.11820">
    <property type="match status" value="1"/>
</dbReference>
<name>A0A849HEN2_9MICO</name>
<dbReference type="PANTHER" id="PTHR37316:SF3">
    <property type="entry name" value="TEICHOIC ACID GLYCEROL-PHOSPHATE TRANSFERASE"/>
    <property type="match status" value="1"/>
</dbReference>
<dbReference type="GO" id="GO:0047355">
    <property type="term" value="F:CDP-glycerol glycerophosphotransferase activity"/>
    <property type="evidence" value="ECO:0007669"/>
    <property type="project" value="InterPro"/>
</dbReference>
<keyword evidence="3" id="KW-1003">Cell membrane</keyword>
<reference evidence="8 9" key="1">
    <citation type="submission" date="2020-04" db="EMBL/GenBank/DDBJ databases">
        <title>Knoellia sp. isolate from air conditioner.</title>
        <authorList>
            <person name="Chea S."/>
            <person name="Kim D.-U."/>
        </authorList>
    </citation>
    <scope>NUCLEOTIDE SEQUENCE [LARGE SCALE GENOMIC DNA]</scope>
    <source>
        <strain evidence="8 9">DB2414S</strain>
    </source>
</reference>
<gene>
    <name evidence="8" type="ORF">HJG52_10295</name>
</gene>
<evidence type="ECO:0000256" key="3">
    <source>
        <dbReference type="ARBA" id="ARBA00022475"/>
    </source>
</evidence>
<comment type="subcellular location">
    <subcellularLocation>
        <location evidence="1">Cell membrane</location>
        <topology evidence="1">Peripheral membrane protein</topology>
    </subcellularLocation>
</comment>
<accession>A0A849HEN2</accession>
<dbReference type="Pfam" id="PF00535">
    <property type="entry name" value="Glycos_transf_2"/>
    <property type="match status" value="1"/>
</dbReference>
<dbReference type="RefSeq" id="WP_171243503.1">
    <property type="nucleotide sequence ID" value="NZ_JABEPQ010000002.1"/>
</dbReference>
<evidence type="ECO:0000256" key="2">
    <source>
        <dbReference type="ARBA" id="ARBA00010488"/>
    </source>
</evidence>
<dbReference type="InterPro" id="IPR051612">
    <property type="entry name" value="Teichoic_Acid_Biosynth"/>
</dbReference>
<dbReference type="Gene3D" id="3.90.550.10">
    <property type="entry name" value="Spore Coat Polysaccharide Biosynthesis Protein SpsA, Chain A"/>
    <property type="match status" value="1"/>
</dbReference>
<proteinExistence type="inferred from homology"/>
<dbReference type="InterPro" id="IPR043148">
    <property type="entry name" value="TagF_C"/>
</dbReference>
<comment type="caution">
    <text evidence="8">The sequence shown here is derived from an EMBL/GenBank/DDBJ whole genome shotgun (WGS) entry which is preliminary data.</text>
</comment>
<keyword evidence="9" id="KW-1185">Reference proteome</keyword>
<protein>
    <submittedName>
        <fullName evidence="8">Bifunctional glycosyltransferase family 2 protein/CDP-glycerol:glycerophosphate glycerophosphotransferase</fullName>
    </submittedName>
</protein>
<evidence type="ECO:0000256" key="4">
    <source>
        <dbReference type="ARBA" id="ARBA00022679"/>
    </source>
</evidence>
<comment type="similarity">
    <text evidence="2">Belongs to the CDP-glycerol glycerophosphotransferase family.</text>
</comment>
<dbReference type="AlphaFoldDB" id="A0A849HEN2"/>
<dbReference type="SUPFAM" id="SSF53756">
    <property type="entry name" value="UDP-Glycosyltransferase/glycogen phosphorylase"/>
    <property type="match status" value="1"/>
</dbReference>
<dbReference type="Proteomes" id="UP000588586">
    <property type="component" value="Unassembled WGS sequence"/>
</dbReference>
<dbReference type="GO" id="GO:0019350">
    <property type="term" value="P:teichoic acid biosynthetic process"/>
    <property type="evidence" value="ECO:0007669"/>
    <property type="project" value="UniProtKB-KW"/>
</dbReference>
<dbReference type="InterPro" id="IPR043149">
    <property type="entry name" value="TagF_N"/>
</dbReference>
<sequence>MVDPGAARPDVSVVVIVYNDARRLPTAVRSVLRQTLRSVEVVIADDHSTDNTPEVAAELQAEDPRVRYVRLPENSGGCGRPRNVGTEVSTGRTIMFLDSDDRLERHACKNLLEALEDNDADFSMGLVRRQYMDTGRQTKWYPHLFEERRVVAGLAEAPELIEDVLSVNKLFRREFLERHDLHFPEDVHYEDQVFSLKAYNSASRIAIIPENVYVWRIFPVRARRSITQQRGEITNFHHRLAVHRRLDAYLAEHGTPELQRAKDLKFLQNDMRLYLADVIDGDGTVTAEVLAEAEPYLRGIPMDRYAALPLALRAAFGMALRHDLEGLRQLMLLDRRNILASRVSDHDGTTYLSNTDRVPGPDPAHDLDAPENVLLVAGRDPIVRAPIGTYHLLHEVVQARAVGSDLVLSGRTYDALGKLAAADGWSLTLSARRAESDDRVEVPVAVDQRADDWVTWTARLHAGRHLARLTADASWTLHVATRISGHESSTPLIWHPGTEAAQLPLPLALHRGAGLSGTLGPGNLGNTEITVTMAPGLRRRVTNRITKRYQPALEEQVTKHWRDADTAKAQRRLYQGWRQLPLDRRLVVFEANLGTIYGDSPKYVYEAMRRLHPQMKAVWVLPPDHEPPHPDVEVVERGSAAYRRVLARAAYWVDNQTFPSYIRKRPEQRYLQTWHGIPLKKMGHDEPGAPPPPPQPDRGVGAWDELCVPNRYFEETFVPAYRYAGGLVRYGTPRNDALVDGSMTQQEARRLLDLPQDARVVLYAPTFRQDNRSKRLAVEVPFDVEAFLEGMDDNTYLLLRPHYLNRIRVPASVRHRTLDTASVEDVNILYHAADVLVTDYSSVMFDYALLRKPIVFYTYDYGEYLATRGTYFDLLEVGPGPFVTTTRELVAAVASAQTDRAEYAAKYQHFLERYCGDEDGSASERAVRALLGEAGAP</sequence>
<organism evidence="8 9">
    <name type="scientific">Knoellia koreensis</name>
    <dbReference type="NCBI Taxonomy" id="2730921"/>
    <lineage>
        <taxon>Bacteria</taxon>
        <taxon>Bacillati</taxon>
        <taxon>Actinomycetota</taxon>
        <taxon>Actinomycetes</taxon>
        <taxon>Micrococcales</taxon>
        <taxon>Intrasporangiaceae</taxon>
        <taxon>Knoellia</taxon>
    </lineage>
</organism>
<keyword evidence="4 8" id="KW-0808">Transferase</keyword>
<dbReference type="InterPro" id="IPR029044">
    <property type="entry name" value="Nucleotide-diphossugar_trans"/>
</dbReference>
<dbReference type="InterPro" id="IPR007554">
    <property type="entry name" value="Glycerophosphate_synth"/>
</dbReference>
<evidence type="ECO:0000256" key="1">
    <source>
        <dbReference type="ARBA" id="ARBA00004202"/>
    </source>
</evidence>
<evidence type="ECO:0000256" key="5">
    <source>
        <dbReference type="ARBA" id="ARBA00022944"/>
    </source>
</evidence>
<dbReference type="Gene3D" id="3.40.50.12580">
    <property type="match status" value="1"/>
</dbReference>
<dbReference type="InterPro" id="IPR001173">
    <property type="entry name" value="Glyco_trans_2-like"/>
</dbReference>
<evidence type="ECO:0000256" key="6">
    <source>
        <dbReference type="ARBA" id="ARBA00023136"/>
    </source>
</evidence>
<evidence type="ECO:0000259" key="7">
    <source>
        <dbReference type="Pfam" id="PF00535"/>
    </source>
</evidence>
<keyword evidence="5" id="KW-0777">Teichoic acid biosynthesis</keyword>
<feature type="domain" description="Glycosyltransferase 2-like" evidence="7">
    <location>
        <begin position="12"/>
        <end position="178"/>
    </location>
</feature>
<keyword evidence="6" id="KW-0472">Membrane</keyword>
<dbReference type="PANTHER" id="PTHR37316">
    <property type="entry name" value="TEICHOIC ACID GLYCEROL-PHOSPHATE PRIMASE"/>
    <property type="match status" value="1"/>
</dbReference>
<dbReference type="GO" id="GO:0005886">
    <property type="term" value="C:plasma membrane"/>
    <property type="evidence" value="ECO:0007669"/>
    <property type="project" value="UniProtKB-SubCell"/>
</dbReference>
<dbReference type="EMBL" id="JABEPQ010000002">
    <property type="protein sequence ID" value="NNM46395.1"/>
    <property type="molecule type" value="Genomic_DNA"/>
</dbReference>
<dbReference type="CDD" id="cd00761">
    <property type="entry name" value="Glyco_tranf_GTA_type"/>
    <property type="match status" value="1"/>
</dbReference>
<dbReference type="SUPFAM" id="SSF53448">
    <property type="entry name" value="Nucleotide-diphospho-sugar transferases"/>
    <property type="match status" value="1"/>
</dbReference>
<dbReference type="Pfam" id="PF04464">
    <property type="entry name" value="Glyphos_transf"/>
    <property type="match status" value="1"/>
</dbReference>
<evidence type="ECO:0000313" key="8">
    <source>
        <dbReference type="EMBL" id="NNM46395.1"/>
    </source>
</evidence>
<evidence type="ECO:0000313" key="9">
    <source>
        <dbReference type="Proteomes" id="UP000588586"/>
    </source>
</evidence>